<evidence type="ECO:0000313" key="6">
    <source>
        <dbReference type="Proteomes" id="UP001500212"/>
    </source>
</evidence>
<dbReference type="SMART" id="SM00822">
    <property type="entry name" value="PKS_KR"/>
    <property type="match status" value="1"/>
</dbReference>
<dbReference type="RefSeq" id="WP_345365570.1">
    <property type="nucleotide sequence ID" value="NZ_BAABHJ010000039.1"/>
</dbReference>
<evidence type="ECO:0000259" key="4">
    <source>
        <dbReference type="SMART" id="SM00822"/>
    </source>
</evidence>
<dbReference type="EMBL" id="BAABHJ010000039">
    <property type="protein sequence ID" value="GAA4617333.1"/>
    <property type="molecule type" value="Genomic_DNA"/>
</dbReference>
<dbReference type="Proteomes" id="UP001500212">
    <property type="component" value="Unassembled WGS sequence"/>
</dbReference>
<accession>A0ABP8TXN0</accession>
<feature type="domain" description="Ketoreductase" evidence="4">
    <location>
        <begin position="4"/>
        <end position="177"/>
    </location>
</feature>
<dbReference type="Pfam" id="PF00106">
    <property type="entry name" value="adh_short"/>
    <property type="match status" value="1"/>
</dbReference>
<protein>
    <recommendedName>
        <fullName evidence="4">Ketoreductase domain-containing protein</fullName>
    </recommendedName>
</protein>
<name>A0ABP8TXN0_9ACTN</name>
<evidence type="ECO:0000313" key="5">
    <source>
        <dbReference type="EMBL" id="GAA4617333.1"/>
    </source>
</evidence>
<dbReference type="PANTHER" id="PTHR43391">
    <property type="entry name" value="RETINOL DEHYDROGENASE-RELATED"/>
    <property type="match status" value="1"/>
</dbReference>
<gene>
    <name evidence="5" type="ORF">GCM10023195_77360</name>
</gene>
<keyword evidence="6" id="KW-1185">Reference proteome</keyword>
<dbReference type="InterPro" id="IPR057326">
    <property type="entry name" value="KR_dom"/>
</dbReference>
<keyword evidence="3" id="KW-0560">Oxidoreductase</keyword>
<organism evidence="5 6">
    <name type="scientific">Actinoallomurus liliacearum</name>
    <dbReference type="NCBI Taxonomy" id="1080073"/>
    <lineage>
        <taxon>Bacteria</taxon>
        <taxon>Bacillati</taxon>
        <taxon>Actinomycetota</taxon>
        <taxon>Actinomycetes</taxon>
        <taxon>Streptosporangiales</taxon>
        <taxon>Thermomonosporaceae</taxon>
        <taxon>Actinoallomurus</taxon>
    </lineage>
</organism>
<dbReference type="SUPFAM" id="SSF51735">
    <property type="entry name" value="NAD(P)-binding Rossmann-fold domains"/>
    <property type="match status" value="1"/>
</dbReference>
<evidence type="ECO:0000256" key="1">
    <source>
        <dbReference type="ARBA" id="ARBA00006484"/>
    </source>
</evidence>
<reference evidence="6" key="1">
    <citation type="journal article" date="2019" name="Int. J. Syst. Evol. Microbiol.">
        <title>The Global Catalogue of Microorganisms (GCM) 10K type strain sequencing project: providing services to taxonomists for standard genome sequencing and annotation.</title>
        <authorList>
            <consortium name="The Broad Institute Genomics Platform"/>
            <consortium name="The Broad Institute Genome Sequencing Center for Infectious Disease"/>
            <person name="Wu L."/>
            <person name="Ma J."/>
        </authorList>
    </citation>
    <scope>NUCLEOTIDE SEQUENCE [LARGE SCALE GENOMIC DNA]</scope>
    <source>
        <strain evidence="6">JCM 17938</strain>
    </source>
</reference>
<dbReference type="InterPro" id="IPR002347">
    <property type="entry name" value="SDR_fam"/>
</dbReference>
<evidence type="ECO:0000256" key="3">
    <source>
        <dbReference type="ARBA" id="ARBA00023002"/>
    </source>
</evidence>
<keyword evidence="2" id="KW-0521">NADP</keyword>
<proteinExistence type="inferred from homology"/>
<evidence type="ECO:0000256" key="2">
    <source>
        <dbReference type="ARBA" id="ARBA00022857"/>
    </source>
</evidence>
<sequence>MNDHVLVLTGGTGTVGEQLLAALVPAWPGQLCAVGRARPARLPAGHDFLPCDLADPAATTAAAEHLADGLPITALVCAAGVDSRATLDDLTPDAFTACMQVNCLAHLQLLRAASWLLPRPLPVVLVSSDVVGAPAPGTLIYAAAKAATEEAFRHAAIEAPAPGIALLTVRLPDIGVPMRAAAPGPPPPPRTAGQRPNEALAAAVAAITQFVTHEHTARTEEIWHA</sequence>
<dbReference type="InterPro" id="IPR036291">
    <property type="entry name" value="NAD(P)-bd_dom_sf"/>
</dbReference>
<dbReference type="Gene3D" id="3.40.50.720">
    <property type="entry name" value="NAD(P)-binding Rossmann-like Domain"/>
    <property type="match status" value="1"/>
</dbReference>
<dbReference type="PANTHER" id="PTHR43391:SF14">
    <property type="entry name" value="DEHYDROGENASE_REDUCTASE SDR FAMILY PROTEIN 7-LIKE"/>
    <property type="match status" value="1"/>
</dbReference>
<comment type="caution">
    <text evidence="5">The sequence shown here is derived from an EMBL/GenBank/DDBJ whole genome shotgun (WGS) entry which is preliminary data.</text>
</comment>
<comment type="similarity">
    <text evidence="1">Belongs to the short-chain dehydrogenases/reductases (SDR) family.</text>
</comment>